<dbReference type="AlphaFoldDB" id="A0A9P7JZ53"/>
<proteinExistence type="predicted"/>
<dbReference type="SUPFAM" id="SSF48592">
    <property type="entry name" value="GroEL equatorial domain-like"/>
    <property type="match status" value="1"/>
</dbReference>
<dbReference type="InterPro" id="IPR027413">
    <property type="entry name" value="GROEL-like_equatorial_sf"/>
</dbReference>
<accession>A0A9P7JZ53</accession>
<dbReference type="Proteomes" id="UP000823399">
    <property type="component" value="Unassembled WGS sequence"/>
</dbReference>
<comment type="caution">
    <text evidence="2">The sequence shown here is derived from an EMBL/GenBank/DDBJ whole genome shotgun (WGS) entry which is preliminary data.</text>
</comment>
<gene>
    <name evidence="2" type="ORF">F5147DRAFT_648510</name>
</gene>
<keyword evidence="3" id="KW-1185">Reference proteome</keyword>
<dbReference type="Gene3D" id="1.10.560.10">
    <property type="entry name" value="GroEL-like equatorial domain"/>
    <property type="match status" value="1"/>
</dbReference>
<evidence type="ECO:0000313" key="3">
    <source>
        <dbReference type="Proteomes" id="UP000823399"/>
    </source>
</evidence>
<dbReference type="RefSeq" id="XP_041298643.1">
    <property type="nucleotide sequence ID" value="XM_041433284.1"/>
</dbReference>
<evidence type="ECO:0000313" key="2">
    <source>
        <dbReference type="EMBL" id="KAG2118126.1"/>
    </source>
</evidence>
<feature type="region of interest" description="Disordered" evidence="1">
    <location>
        <begin position="93"/>
        <end position="116"/>
    </location>
</feature>
<organism evidence="2 3">
    <name type="scientific">Suillus discolor</name>
    <dbReference type="NCBI Taxonomy" id="1912936"/>
    <lineage>
        <taxon>Eukaryota</taxon>
        <taxon>Fungi</taxon>
        <taxon>Dikarya</taxon>
        <taxon>Basidiomycota</taxon>
        <taxon>Agaricomycotina</taxon>
        <taxon>Agaricomycetes</taxon>
        <taxon>Agaricomycetidae</taxon>
        <taxon>Boletales</taxon>
        <taxon>Suillineae</taxon>
        <taxon>Suillaceae</taxon>
        <taxon>Suillus</taxon>
    </lineage>
</organism>
<dbReference type="GeneID" id="64695543"/>
<protein>
    <submittedName>
        <fullName evidence="2">Uncharacterized protein</fullName>
    </submittedName>
</protein>
<dbReference type="EMBL" id="JABBWM010000004">
    <property type="protein sequence ID" value="KAG2118126.1"/>
    <property type="molecule type" value="Genomic_DNA"/>
</dbReference>
<evidence type="ECO:0000256" key="1">
    <source>
        <dbReference type="SAM" id="MobiDB-lite"/>
    </source>
</evidence>
<dbReference type="OrthoDB" id="10248520at2759"/>
<sequence>MSISLNERSALVVVTGDGAVEMDLSAHNWKHAPSVPGKQQLIPTIFAKAPETIPQQVCDDNMEAFVPLVKLNAIGSATEATCLILGVDETVRNPQSDAQSPEPKASPGAVSGAGAC</sequence>
<name>A0A9P7JZ53_9AGAM</name>
<reference evidence="2" key="1">
    <citation type="journal article" date="2020" name="New Phytol.">
        <title>Comparative genomics reveals dynamic genome evolution in host specialist ectomycorrhizal fungi.</title>
        <authorList>
            <person name="Lofgren L.A."/>
            <person name="Nguyen N.H."/>
            <person name="Vilgalys R."/>
            <person name="Ruytinx J."/>
            <person name="Liao H.L."/>
            <person name="Branco S."/>
            <person name="Kuo A."/>
            <person name="LaButti K."/>
            <person name="Lipzen A."/>
            <person name="Andreopoulos W."/>
            <person name="Pangilinan J."/>
            <person name="Riley R."/>
            <person name="Hundley H."/>
            <person name="Na H."/>
            <person name="Barry K."/>
            <person name="Grigoriev I.V."/>
            <person name="Stajich J.E."/>
            <person name="Kennedy P.G."/>
        </authorList>
    </citation>
    <scope>NUCLEOTIDE SEQUENCE</scope>
    <source>
        <strain evidence="2">FC423</strain>
    </source>
</reference>